<dbReference type="VEuPathDB" id="PiroplasmaDB:BEWA_000250"/>
<dbReference type="InterPro" id="IPR004468">
    <property type="entry name" value="CTP_synthase"/>
</dbReference>
<dbReference type="InterPro" id="IPR029062">
    <property type="entry name" value="Class_I_gatase-like"/>
</dbReference>
<dbReference type="STRING" id="1537102.L0B037"/>
<name>L0B037_THEEQ</name>
<evidence type="ECO:0000313" key="12">
    <source>
        <dbReference type="EMBL" id="AFZ80621.1"/>
    </source>
</evidence>
<evidence type="ECO:0000256" key="2">
    <source>
        <dbReference type="ARBA" id="ARBA00007533"/>
    </source>
</evidence>
<dbReference type="eggNOG" id="KOG2387">
    <property type="taxonomic scope" value="Eukaryota"/>
</dbReference>
<sequence>MKYVVVVGGTMSGIGKGTLLSSIGVVLRSRNISCTAVKIDPYLNQDAGTMSPDEHGEVYVLEDGGEADLDLGNYERFLNLRLTRDHSITSGKVYRSVFDKERRGAYLGKTVQVVPHVVDEIIDWVENVSTKHVDILNWKDPEICLLEIGGTVGDIESEVYIETLRQLRLRVGPENICVCHLSYIPIVGHSQEQKSKPTQHSVKAMLERGLQPDMIFCRCKNQLTKETREKIALFTQVKAKNVISVHNTTDLYNVPLILNEQNVAESILEHLKFTPKSSDPMPFHYTLDHWKRYCRNPENDVVTIGIVGKYTVSSDSYLSILNALKHSTLESNLRLEIRWIDYTLLSDYGSETFVNNFKGVDGVLVPGGFGTRGFDGKRLATRYCRKNKIPLLGICLALQLAIVDIAMEFEPNACHGEETNAPEEHQVIIAMPEYIGENNKGGTMRLGSKTTVIKKDTLAHKLYDHSDTIVERHRHRYEVNTKYIERLEQTGVVFSGKDVTGNRMSIAELPDHPFFFCTQFHPEYTSTPIKPSPPFLGFVLAAKDMLKARLDKFSGKLQSGSSYSTV</sequence>
<dbReference type="OrthoDB" id="1739076at2759"/>
<dbReference type="InterPro" id="IPR017456">
    <property type="entry name" value="CTP_synthase_N"/>
</dbReference>
<dbReference type="InterPro" id="IPR033828">
    <property type="entry name" value="GATase1_CTP_Synthase"/>
</dbReference>
<dbReference type="PANTHER" id="PTHR11550">
    <property type="entry name" value="CTP SYNTHASE"/>
    <property type="match status" value="1"/>
</dbReference>
<dbReference type="InterPro" id="IPR027417">
    <property type="entry name" value="P-loop_NTPase"/>
</dbReference>
<comment type="catalytic activity">
    <reaction evidence="8 9">
        <text>UTP + L-glutamine + ATP + H2O = CTP + L-glutamate + ADP + phosphate + 2 H(+)</text>
        <dbReference type="Rhea" id="RHEA:26426"/>
        <dbReference type="ChEBI" id="CHEBI:15377"/>
        <dbReference type="ChEBI" id="CHEBI:15378"/>
        <dbReference type="ChEBI" id="CHEBI:29985"/>
        <dbReference type="ChEBI" id="CHEBI:30616"/>
        <dbReference type="ChEBI" id="CHEBI:37563"/>
        <dbReference type="ChEBI" id="CHEBI:43474"/>
        <dbReference type="ChEBI" id="CHEBI:46398"/>
        <dbReference type="ChEBI" id="CHEBI:58359"/>
        <dbReference type="ChEBI" id="CHEBI:456216"/>
        <dbReference type="EC" id="6.3.4.2"/>
    </reaction>
</comment>
<dbReference type="SUPFAM" id="SSF52317">
    <property type="entry name" value="Class I glutamine amidotransferase-like"/>
    <property type="match status" value="1"/>
</dbReference>
<proteinExistence type="inferred from homology"/>
<dbReference type="Proteomes" id="UP000031512">
    <property type="component" value="Chromosome 3"/>
</dbReference>
<feature type="domain" description="Glutamine amidotransferase" evidence="10">
    <location>
        <begin position="314"/>
        <end position="539"/>
    </location>
</feature>
<evidence type="ECO:0000313" key="13">
    <source>
        <dbReference type="Proteomes" id="UP000031512"/>
    </source>
</evidence>
<evidence type="ECO:0000256" key="9">
    <source>
        <dbReference type="RuleBase" id="RU810713"/>
    </source>
</evidence>
<dbReference type="PROSITE" id="PS51273">
    <property type="entry name" value="GATASE_TYPE_1"/>
    <property type="match status" value="1"/>
</dbReference>
<reference evidence="12 13" key="1">
    <citation type="journal article" date="2012" name="BMC Genomics">
        <title>Comparative genomic analysis and phylogenetic position of Theileria equi.</title>
        <authorList>
            <person name="Kappmeyer L.S."/>
            <person name="Thiagarajan M."/>
            <person name="Herndon D.R."/>
            <person name="Ramsay J.D."/>
            <person name="Caler E."/>
            <person name="Djikeng A."/>
            <person name="Gillespie J.J."/>
            <person name="Lau A.O."/>
            <person name="Roalson E.H."/>
            <person name="Silva J.C."/>
            <person name="Silva M.G."/>
            <person name="Suarez C.E."/>
            <person name="Ueti M.W."/>
            <person name="Nene V.M."/>
            <person name="Mealey R.H."/>
            <person name="Knowles D.P."/>
            <person name="Brayton K.A."/>
        </authorList>
    </citation>
    <scope>NUCLEOTIDE SEQUENCE [LARGE SCALE GENOMIC DNA]</scope>
    <source>
        <strain evidence="12 13">WA</strain>
    </source>
</reference>
<dbReference type="CDD" id="cd03113">
    <property type="entry name" value="CTPS_N"/>
    <property type="match status" value="1"/>
</dbReference>
<evidence type="ECO:0000256" key="1">
    <source>
        <dbReference type="ARBA" id="ARBA00005171"/>
    </source>
</evidence>
<evidence type="ECO:0000256" key="4">
    <source>
        <dbReference type="ARBA" id="ARBA00022741"/>
    </source>
</evidence>
<keyword evidence="3 9" id="KW-0436">Ligase</keyword>
<dbReference type="UniPathway" id="UPA00159">
    <property type="reaction ID" value="UER00277"/>
</dbReference>
<keyword evidence="5 9" id="KW-0067">ATP-binding</keyword>
<evidence type="ECO:0000259" key="10">
    <source>
        <dbReference type="Pfam" id="PF00117"/>
    </source>
</evidence>
<keyword evidence="6 9" id="KW-0315">Glutamine amidotransferase</keyword>
<dbReference type="GO" id="GO:0019856">
    <property type="term" value="P:pyrimidine nucleobase biosynthetic process"/>
    <property type="evidence" value="ECO:0007669"/>
    <property type="project" value="TreeGrafter"/>
</dbReference>
<comment type="similarity">
    <text evidence="2 9">Belongs to the CTP synthase family.</text>
</comment>
<feature type="domain" description="CTP synthase N-terminal" evidence="11">
    <location>
        <begin position="2"/>
        <end position="272"/>
    </location>
</feature>
<dbReference type="GO" id="GO:0003883">
    <property type="term" value="F:CTP synthase activity"/>
    <property type="evidence" value="ECO:0007669"/>
    <property type="project" value="UniProtKB-UniRule"/>
</dbReference>
<keyword evidence="4 9" id="KW-0547">Nucleotide-binding</keyword>
<evidence type="ECO:0000256" key="8">
    <source>
        <dbReference type="ARBA" id="ARBA00047781"/>
    </source>
</evidence>
<dbReference type="RefSeq" id="XP_004830287.1">
    <property type="nucleotide sequence ID" value="XM_004830230.1"/>
</dbReference>
<comment type="pathway">
    <text evidence="1 9">Pyrimidine metabolism; CTP biosynthesis via de novo pathway; CTP from UDP: step 2/2.</text>
</comment>
<dbReference type="PANTHER" id="PTHR11550:SF0">
    <property type="entry name" value="CTP SYNTHASE-RELATED"/>
    <property type="match status" value="1"/>
</dbReference>
<dbReference type="GO" id="GO:0005524">
    <property type="term" value="F:ATP binding"/>
    <property type="evidence" value="ECO:0007669"/>
    <property type="project" value="UniProtKB-KW"/>
</dbReference>
<dbReference type="NCBIfam" id="TIGR00337">
    <property type="entry name" value="PyrG"/>
    <property type="match status" value="1"/>
</dbReference>
<protein>
    <recommendedName>
        <fullName evidence="9">CTP synthase</fullName>
        <ecNumber evidence="9">6.3.4.2</ecNumber>
    </recommendedName>
    <alternativeName>
        <fullName evidence="9">UTP--ammonia ligase</fullName>
    </alternativeName>
</protein>
<evidence type="ECO:0000256" key="5">
    <source>
        <dbReference type="ARBA" id="ARBA00022840"/>
    </source>
</evidence>
<evidence type="ECO:0000256" key="7">
    <source>
        <dbReference type="ARBA" id="ARBA00022975"/>
    </source>
</evidence>
<dbReference type="NCBIfam" id="NF003792">
    <property type="entry name" value="PRK05380.1"/>
    <property type="match status" value="1"/>
</dbReference>
<dbReference type="EC" id="6.3.4.2" evidence="9"/>
<dbReference type="CDD" id="cd01746">
    <property type="entry name" value="GATase1_CTP_Synthase"/>
    <property type="match status" value="1"/>
</dbReference>
<dbReference type="AlphaFoldDB" id="L0B037"/>
<dbReference type="GO" id="GO:0042802">
    <property type="term" value="F:identical protein binding"/>
    <property type="evidence" value="ECO:0007669"/>
    <property type="project" value="TreeGrafter"/>
</dbReference>
<dbReference type="FunFam" id="3.40.50.300:FF:000207">
    <property type="entry name" value="CTP synthase"/>
    <property type="match status" value="1"/>
</dbReference>
<dbReference type="InterPro" id="IPR017926">
    <property type="entry name" value="GATASE"/>
</dbReference>
<keyword evidence="13" id="KW-1185">Reference proteome</keyword>
<dbReference type="SUPFAM" id="SSF52540">
    <property type="entry name" value="P-loop containing nucleoside triphosphate hydrolases"/>
    <property type="match status" value="1"/>
</dbReference>
<keyword evidence="7 9" id="KW-0665">Pyrimidine biosynthesis</keyword>
<organism evidence="12 13">
    <name type="scientific">Theileria equi strain WA</name>
    <dbReference type="NCBI Taxonomy" id="1537102"/>
    <lineage>
        <taxon>Eukaryota</taxon>
        <taxon>Sar</taxon>
        <taxon>Alveolata</taxon>
        <taxon>Apicomplexa</taxon>
        <taxon>Aconoidasida</taxon>
        <taxon>Piroplasmida</taxon>
        <taxon>Theileriidae</taxon>
        <taxon>Theileria</taxon>
    </lineage>
</organism>
<accession>L0B037</accession>
<evidence type="ECO:0000256" key="3">
    <source>
        <dbReference type="ARBA" id="ARBA00022598"/>
    </source>
</evidence>
<dbReference type="Gene3D" id="3.40.50.300">
    <property type="entry name" value="P-loop containing nucleotide triphosphate hydrolases"/>
    <property type="match status" value="1"/>
</dbReference>
<dbReference type="Gene3D" id="3.40.50.880">
    <property type="match status" value="1"/>
</dbReference>
<gene>
    <name evidence="12" type="ORF">BEWA_000250</name>
</gene>
<evidence type="ECO:0000259" key="11">
    <source>
        <dbReference type="Pfam" id="PF06418"/>
    </source>
</evidence>
<comment type="function">
    <text evidence="9">Catalyzes the ATP-dependent amination of UTP to CTP with either L-glutamine or ammonia as the source of nitrogen.</text>
</comment>
<dbReference type="GeneID" id="15804657"/>
<dbReference type="Pfam" id="PF00117">
    <property type="entry name" value="GATase"/>
    <property type="match status" value="1"/>
</dbReference>
<dbReference type="EMBL" id="CP001670">
    <property type="protein sequence ID" value="AFZ80621.1"/>
    <property type="molecule type" value="Genomic_DNA"/>
</dbReference>
<dbReference type="KEGG" id="beq:BEWA_000250"/>
<dbReference type="Pfam" id="PF06418">
    <property type="entry name" value="CTP_synth_N"/>
    <property type="match status" value="1"/>
</dbReference>
<evidence type="ECO:0000256" key="6">
    <source>
        <dbReference type="ARBA" id="ARBA00022962"/>
    </source>
</evidence>
<dbReference type="GO" id="GO:0044210">
    <property type="term" value="P:'de novo' CTP biosynthetic process"/>
    <property type="evidence" value="ECO:0007669"/>
    <property type="project" value="UniProtKB-UniRule"/>
</dbReference>